<dbReference type="SMART" id="SM00356">
    <property type="entry name" value="ZnF_C3H1"/>
    <property type="match status" value="2"/>
</dbReference>
<dbReference type="InterPro" id="IPR036855">
    <property type="entry name" value="Znf_CCCH_sf"/>
</dbReference>
<evidence type="ECO:0000256" key="4">
    <source>
        <dbReference type="ARBA" id="ARBA00022833"/>
    </source>
</evidence>
<gene>
    <name evidence="8" type="primary">Zfp36l1</name>
    <name evidence="8" type="ORF">AWC38_SpisGene2787</name>
</gene>
<feature type="region of interest" description="Disordered" evidence="6">
    <location>
        <begin position="166"/>
        <end position="209"/>
    </location>
</feature>
<feature type="compositionally biased region" description="Pro residues" evidence="6">
    <location>
        <begin position="171"/>
        <end position="184"/>
    </location>
</feature>
<dbReference type="PANTHER" id="PTHR12547:SF18">
    <property type="entry name" value="PROTEIN TIS11"/>
    <property type="match status" value="1"/>
</dbReference>
<dbReference type="GO" id="GO:0005737">
    <property type="term" value="C:cytoplasm"/>
    <property type="evidence" value="ECO:0007669"/>
    <property type="project" value="UniProtKB-SubCell"/>
</dbReference>
<comment type="caution">
    <text evidence="8">The sequence shown here is derived from an EMBL/GenBank/DDBJ whole genome shotgun (WGS) entry which is preliminary data.</text>
</comment>
<evidence type="ECO:0000259" key="7">
    <source>
        <dbReference type="PROSITE" id="PS50103"/>
    </source>
</evidence>
<dbReference type="Gene3D" id="4.10.1000.10">
    <property type="entry name" value="Zinc finger, CCCH-type"/>
    <property type="match status" value="2"/>
</dbReference>
<dbReference type="GO" id="GO:0005634">
    <property type="term" value="C:nucleus"/>
    <property type="evidence" value="ECO:0007669"/>
    <property type="project" value="UniProtKB-SubCell"/>
</dbReference>
<dbReference type="OrthoDB" id="410307at2759"/>
<evidence type="ECO:0000256" key="2">
    <source>
        <dbReference type="ARBA" id="ARBA00022737"/>
    </source>
</evidence>
<feature type="compositionally biased region" description="Basic and acidic residues" evidence="6">
    <location>
        <begin position="67"/>
        <end position="83"/>
    </location>
</feature>
<dbReference type="InterPro" id="IPR000571">
    <property type="entry name" value="Znf_CCCH"/>
</dbReference>
<proteinExistence type="predicted"/>
<keyword evidence="9" id="KW-1185">Reference proteome</keyword>
<sequence>MSTALVSAFYDVNDVLYKNNRNLGLAFEQRPRSERKPLPIGQPRRHSTSVSSSRSSPNLITLTGSPNKRERSLSLSADEERRRTSSNSSRYKTELCRPFEENGTCKYGDKCQFAHGVHELRSLSRHPKYKTELCRTFHTIGFCPYGPRCHFIHNAEERRAAQMMNGARMSPPSPLIGPPSPPLTEPSSPLPTSLTPPSPSPLSFYHDDSPLGSPINSPLAIPSPASNNVFTFPPKAQDFSPVLSPTMASPPGVFSPGLELNEEDDLDEDDENLPPTPPDSYDLASRRRLPVFNRMSVPE</sequence>
<name>A0A2B4SV64_STYPI</name>
<feature type="region of interest" description="Disordered" evidence="6">
    <location>
        <begin position="227"/>
        <end position="299"/>
    </location>
</feature>
<feature type="domain" description="C3H1-type" evidence="7">
    <location>
        <begin position="90"/>
        <end position="118"/>
    </location>
</feature>
<keyword evidence="4 5" id="KW-0862">Zinc</keyword>
<dbReference type="STRING" id="50429.A0A2B4SV64"/>
<dbReference type="PROSITE" id="PS50103">
    <property type="entry name" value="ZF_C3H1"/>
    <property type="match status" value="2"/>
</dbReference>
<evidence type="ECO:0000313" key="8">
    <source>
        <dbReference type="EMBL" id="PFX32367.1"/>
    </source>
</evidence>
<feature type="zinc finger region" description="C3H1-type" evidence="5">
    <location>
        <begin position="128"/>
        <end position="156"/>
    </location>
</feature>
<keyword evidence="3 5" id="KW-0863">Zinc-finger</keyword>
<feature type="compositionally biased region" description="Acidic residues" evidence="6">
    <location>
        <begin position="260"/>
        <end position="272"/>
    </location>
</feature>
<feature type="zinc finger region" description="C3H1-type" evidence="5">
    <location>
        <begin position="90"/>
        <end position="118"/>
    </location>
</feature>
<keyword evidence="1 5" id="KW-0479">Metal-binding</keyword>
<evidence type="ECO:0000256" key="6">
    <source>
        <dbReference type="SAM" id="MobiDB-lite"/>
    </source>
</evidence>
<feature type="compositionally biased region" description="Polar residues" evidence="6">
    <location>
        <begin position="57"/>
        <end position="66"/>
    </location>
</feature>
<dbReference type="EMBL" id="LSMT01000024">
    <property type="protein sequence ID" value="PFX32367.1"/>
    <property type="molecule type" value="Genomic_DNA"/>
</dbReference>
<dbReference type="PANTHER" id="PTHR12547">
    <property type="entry name" value="CCCH ZINC FINGER/TIS11-RELATED"/>
    <property type="match status" value="1"/>
</dbReference>
<dbReference type="Pfam" id="PF00642">
    <property type="entry name" value="zf-CCCH"/>
    <property type="match status" value="2"/>
</dbReference>
<dbReference type="GO" id="GO:0003729">
    <property type="term" value="F:mRNA binding"/>
    <property type="evidence" value="ECO:0007669"/>
    <property type="project" value="InterPro"/>
</dbReference>
<dbReference type="GO" id="GO:1990904">
    <property type="term" value="C:ribonucleoprotein complex"/>
    <property type="evidence" value="ECO:0007669"/>
    <property type="project" value="UniProtKB-KW"/>
</dbReference>
<accession>A0A2B4SV64</accession>
<evidence type="ECO:0000256" key="3">
    <source>
        <dbReference type="ARBA" id="ARBA00022771"/>
    </source>
</evidence>
<evidence type="ECO:0000256" key="1">
    <source>
        <dbReference type="ARBA" id="ARBA00022723"/>
    </source>
</evidence>
<feature type="region of interest" description="Disordered" evidence="6">
    <location>
        <begin position="28"/>
        <end position="90"/>
    </location>
</feature>
<reference evidence="9" key="1">
    <citation type="journal article" date="2017" name="bioRxiv">
        <title>Comparative analysis of the genomes of Stylophora pistillata and Acropora digitifera provides evidence for extensive differences between species of corals.</title>
        <authorList>
            <person name="Voolstra C.R."/>
            <person name="Li Y."/>
            <person name="Liew Y.J."/>
            <person name="Baumgarten S."/>
            <person name="Zoccola D."/>
            <person name="Flot J.-F."/>
            <person name="Tambutte S."/>
            <person name="Allemand D."/>
            <person name="Aranda M."/>
        </authorList>
    </citation>
    <scope>NUCLEOTIDE SEQUENCE [LARGE SCALE GENOMIC DNA]</scope>
</reference>
<evidence type="ECO:0000313" key="9">
    <source>
        <dbReference type="Proteomes" id="UP000225706"/>
    </source>
</evidence>
<dbReference type="InterPro" id="IPR045877">
    <property type="entry name" value="ZFP36-like"/>
</dbReference>
<dbReference type="FunFam" id="4.10.1000.10:FF:000002">
    <property type="entry name" value="Zinc finger protein 36, C3H1 type-like 1"/>
    <property type="match status" value="1"/>
</dbReference>
<evidence type="ECO:0000256" key="5">
    <source>
        <dbReference type="PROSITE-ProRule" id="PRU00723"/>
    </source>
</evidence>
<dbReference type="AlphaFoldDB" id="A0A2B4SV64"/>
<organism evidence="8 9">
    <name type="scientific">Stylophora pistillata</name>
    <name type="common">Smooth cauliflower coral</name>
    <dbReference type="NCBI Taxonomy" id="50429"/>
    <lineage>
        <taxon>Eukaryota</taxon>
        <taxon>Metazoa</taxon>
        <taxon>Cnidaria</taxon>
        <taxon>Anthozoa</taxon>
        <taxon>Hexacorallia</taxon>
        <taxon>Scleractinia</taxon>
        <taxon>Astrocoeniina</taxon>
        <taxon>Pocilloporidae</taxon>
        <taxon>Stylophora</taxon>
    </lineage>
</organism>
<dbReference type="SUPFAM" id="SSF90229">
    <property type="entry name" value="CCCH zinc finger"/>
    <property type="match status" value="2"/>
</dbReference>
<protein>
    <submittedName>
        <fullName evidence="8">Zinc finger protein 36, C3H1 type-like 1</fullName>
    </submittedName>
</protein>
<feature type="domain" description="C3H1-type" evidence="7">
    <location>
        <begin position="128"/>
        <end position="156"/>
    </location>
</feature>
<dbReference type="Proteomes" id="UP000225706">
    <property type="component" value="Unassembled WGS sequence"/>
</dbReference>
<dbReference type="FunFam" id="4.10.1000.10:FF:000001">
    <property type="entry name" value="zinc finger CCCH domain-containing protein 15-like"/>
    <property type="match status" value="1"/>
</dbReference>
<keyword evidence="2" id="KW-0677">Repeat</keyword>
<dbReference type="GO" id="GO:0008270">
    <property type="term" value="F:zinc ion binding"/>
    <property type="evidence" value="ECO:0007669"/>
    <property type="project" value="UniProtKB-KW"/>
</dbReference>